<dbReference type="EMBL" id="JASCZI010000799">
    <property type="protein sequence ID" value="MED6113422.1"/>
    <property type="molecule type" value="Genomic_DNA"/>
</dbReference>
<sequence>KLAKLRHDIQSFSQKETNIPFVEALEQMPLYAKFMKDLISKKRSWKRKKPFN</sequence>
<feature type="non-terminal residue" evidence="1">
    <location>
        <position position="1"/>
    </location>
</feature>
<dbReference type="Proteomes" id="UP001341840">
    <property type="component" value="Unassembled WGS sequence"/>
</dbReference>
<comment type="caution">
    <text evidence="1">The sequence shown here is derived from an EMBL/GenBank/DDBJ whole genome shotgun (WGS) entry which is preliminary data.</text>
</comment>
<gene>
    <name evidence="1" type="ORF">PIB30_070619</name>
</gene>
<name>A0ABU6QNM2_9FABA</name>
<protein>
    <submittedName>
        <fullName evidence="1">Uncharacterized protein</fullName>
    </submittedName>
</protein>
<reference evidence="1 2" key="1">
    <citation type="journal article" date="2023" name="Plants (Basel)">
        <title>Bridging the Gap: Combining Genomics and Transcriptomics Approaches to Understand Stylosanthes scabra, an Orphan Legume from the Brazilian Caatinga.</title>
        <authorList>
            <person name="Ferreira-Neto J.R.C."/>
            <person name="da Silva M.D."/>
            <person name="Binneck E."/>
            <person name="de Melo N.F."/>
            <person name="da Silva R.H."/>
            <person name="de Melo A.L.T.M."/>
            <person name="Pandolfi V."/>
            <person name="Bustamante F.O."/>
            <person name="Brasileiro-Vidal A.C."/>
            <person name="Benko-Iseppon A.M."/>
        </authorList>
    </citation>
    <scope>NUCLEOTIDE SEQUENCE [LARGE SCALE GENOMIC DNA]</scope>
    <source>
        <tissue evidence="1">Leaves</tissue>
    </source>
</reference>
<organism evidence="1 2">
    <name type="scientific">Stylosanthes scabra</name>
    <dbReference type="NCBI Taxonomy" id="79078"/>
    <lineage>
        <taxon>Eukaryota</taxon>
        <taxon>Viridiplantae</taxon>
        <taxon>Streptophyta</taxon>
        <taxon>Embryophyta</taxon>
        <taxon>Tracheophyta</taxon>
        <taxon>Spermatophyta</taxon>
        <taxon>Magnoliopsida</taxon>
        <taxon>eudicotyledons</taxon>
        <taxon>Gunneridae</taxon>
        <taxon>Pentapetalae</taxon>
        <taxon>rosids</taxon>
        <taxon>fabids</taxon>
        <taxon>Fabales</taxon>
        <taxon>Fabaceae</taxon>
        <taxon>Papilionoideae</taxon>
        <taxon>50 kb inversion clade</taxon>
        <taxon>dalbergioids sensu lato</taxon>
        <taxon>Dalbergieae</taxon>
        <taxon>Pterocarpus clade</taxon>
        <taxon>Stylosanthes</taxon>
    </lineage>
</organism>
<proteinExistence type="predicted"/>
<evidence type="ECO:0000313" key="2">
    <source>
        <dbReference type="Proteomes" id="UP001341840"/>
    </source>
</evidence>
<evidence type="ECO:0000313" key="1">
    <source>
        <dbReference type="EMBL" id="MED6113422.1"/>
    </source>
</evidence>
<accession>A0ABU6QNM2</accession>
<keyword evidence="2" id="KW-1185">Reference proteome</keyword>